<gene>
    <name evidence="1" type="ORF">BD311DRAFT_758771</name>
</gene>
<proteinExistence type="predicted"/>
<name>A0A4Q9ML09_9APHY</name>
<protein>
    <submittedName>
        <fullName evidence="1">Uncharacterized protein</fullName>
    </submittedName>
</protein>
<evidence type="ECO:0000313" key="1">
    <source>
        <dbReference type="EMBL" id="TBU28300.1"/>
    </source>
</evidence>
<reference evidence="1" key="1">
    <citation type="submission" date="2019-01" db="EMBL/GenBank/DDBJ databases">
        <title>Draft genome sequences of three monokaryotic isolates of the white-rot basidiomycete fungus Dichomitus squalens.</title>
        <authorList>
            <consortium name="DOE Joint Genome Institute"/>
            <person name="Lopez S.C."/>
            <person name="Andreopoulos B."/>
            <person name="Pangilinan J."/>
            <person name="Lipzen A."/>
            <person name="Riley R."/>
            <person name="Ahrendt S."/>
            <person name="Ng V."/>
            <person name="Barry K."/>
            <person name="Daum C."/>
            <person name="Grigoriev I.V."/>
            <person name="Hilden K.S."/>
            <person name="Makela M.R."/>
            <person name="de Vries R.P."/>
        </authorList>
    </citation>
    <scope>NUCLEOTIDE SEQUENCE [LARGE SCALE GENOMIC DNA]</scope>
    <source>
        <strain evidence="1">OM18370.1</strain>
    </source>
</reference>
<dbReference type="AlphaFoldDB" id="A0A4Q9ML09"/>
<sequence>MAHSHSLLSCAPFSSGICSRALSSGGCSVNRSLKVAVNALAEPSSRCSSCSLRAVASLSILPHSSAVLDGLKKQAKRGQ</sequence>
<accession>A0A4Q9ML09</accession>
<dbReference type="EMBL" id="ML143423">
    <property type="protein sequence ID" value="TBU28300.1"/>
    <property type="molecule type" value="Genomic_DNA"/>
</dbReference>
<organism evidence="1">
    <name type="scientific">Dichomitus squalens</name>
    <dbReference type="NCBI Taxonomy" id="114155"/>
    <lineage>
        <taxon>Eukaryota</taxon>
        <taxon>Fungi</taxon>
        <taxon>Dikarya</taxon>
        <taxon>Basidiomycota</taxon>
        <taxon>Agaricomycotina</taxon>
        <taxon>Agaricomycetes</taxon>
        <taxon>Polyporales</taxon>
        <taxon>Polyporaceae</taxon>
        <taxon>Dichomitus</taxon>
    </lineage>
</organism>
<dbReference type="Proteomes" id="UP000292957">
    <property type="component" value="Unassembled WGS sequence"/>
</dbReference>